<sequence>MSRVDGLVAIVTGAGGGIGSRTAEMLATRGATVVVADLAQDAGERTVEAIRAAGGRAHFKYLDVREPESFNSVVADALKCYGRIDILHNNAAATHLYAGDTAAADIDPAQWDRIFEINLRGVLLGCKYVVPKMIEQGGGSIINMSSTRAGGGANELAAYGASKAGVEALTRYVATAYGRHGVRCNAVRPGLIQTAQSAALLNHGDGTDDGYSRVLRHVLLPYAGSPADIAELVCFLGSAASRYITAQTIAVDGGLLAHQPFHADELSVRGKTDESWAQRSG</sequence>
<gene>
    <name evidence="3" type="ORF">JWS13_31075</name>
</gene>
<dbReference type="InterPro" id="IPR002347">
    <property type="entry name" value="SDR_fam"/>
</dbReference>
<evidence type="ECO:0000313" key="4">
    <source>
        <dbReference type="Proteomes" id="UP000662986"/>
    </source>
</evidence>
<dbReference type="PRINTS" id="PR00080">
    <property type="entry name" value="SDRFAMILY"/>
</dbReference>
<dbReference type="RefSeq" id="WP_206009183.1">
    <property type="nucleotide sequence ID" value="NZ_CP070619.1"/>
</dbReference>
<dbReference type="Proteomes" id="UP000662986">
    <property type="component" value="Chromosome"/>
</dbReference>
<reference evidence="3 4" key="2">
    <citation type="journal article" date="2022" name="Arch. Microbiol.">
        <title>Rhodococcus pseudokoreensis sp. nov. isolated from the rhizosphere of young M26 apple rootstocks.</title>
        <authorList>
            <person name="Kampfer P."/>
            <person name="Glaeser S.P."/>
            <person name="Blom J."/>
            <person name="Wolf J."/>
            <person name="Benning S."/>
            <person name="Schloter M."/>
            <person name="Neumann-Schaal M."/>
        </authorList>
    </citation>
    <scope>NUCLEOTIDE SEQUENCE [LARGE SCALE GENOMIC DNA]</scope>
    <source>
        <strain evidence="3 4">R79</strain>
    </source>
</reference>
<dbReference type="PRINTS" id="PR00081">
    <property type="entry name" value="GDHRDH"/>
</dbReference>
<dbReference type="Gene3D" id="3.40.50.720">
    <property type="entry name" value="NAD(P)-binding Rossmann-like Domain"/>
    <property type="match status" value="1"/>
</dbReference>
<dbReference type="Pfam" id="PF13561">
    <property type="entry name" value="adh_short_C2"/>
    <property type="match status" value="1"/>
</dbReference>
<accession>A0A974W7U2</accession>
<evidence type="ECO:0000256" key="2">
    <source>
        <dbReference type="ARBA" id="ARBA00023002"/>
    </source>
</evidence>
<protein>
    <submittedName>
        <fullName evidence="3">SDR family oxidoreductase</fullName>
    </submittedName>
</protein>
<dbReference type="SUPFAM" id="SSF51735">
    <property type="entry name" value="NAD(P)-binding Rossmann-fold domains"/>
    <property type="match status" value="1"/>
</dbReference>
<dbReference type="CDD" id="cd05233">
    <property type="entry name" value="SDR_c"/>
    <property type="match status" value="1"/>
</dbReference>
<dbReference type="PANTHER" id="PTHR24321:SF14">
    <property type="entry name" value="SHORT-CHAIN TYPE DEHYDROGENASE_REDUCTASE BLR2146-RELATED"/>
    <property type="match status" value="1"/>
</dbReference>
<comment type="similarity">
    <text evidence="1">Belongs to the short-chain dehydrogenases/reductases (SDR) family.</text>
</comment>
<proteinExistence type="inferred from homology"/>
<reference evidence="3 4" key="1">
    <citation type="journal article" date="2021" name="Microbiol. Resour. Announc.">
        <title>Complete Genome Sequences of Two Rhodococcus sp. Strains with Large and Linear Chromosomes, Isolated from Apple Rhizosphere.</title>
        <authorList>
            <person name="Benning S."/>
            <person name="Brugnone N."/>
            <person name="Siani R."/>
            <person name="Kublik S."/>
            <person name="Schloter M."/>
            <person name="Rad V."/>
        </authorList>
    </citation>
    <scope>NUCLEOTIDE SEQUENCE [LARGE SCALE GENOMIC DNA]</scope>
    <source>
        <strain evidence="3 4">R79</strain>
    </source>
</reference>
<evidence type="ECO:0000256" key="1">
    <source>
        <dbReference type="ARBA" id="ARBA00006484"/>
    </source>
</evidence>
<name>A0A974W7U2_9NOCA</name>
<organism evidence="3 4">
    <name type="scientific">Rhodococcus pseudokoreensis</name>
    <dbReference type="NCBI Taxonomy" id="2811421"/>
    <lineage>
        <taxon>Bacteria</taxon>
        <taxon>Bacillati</taxon>
        <taxon>Actinomycetota</taxon>
        <taxon>Actinomycetes</taxon>
        <taxon>Mycobacteriales</taxon>
        <taxon>Nocardiaceae</taxon>
        <taxon>Rhodococcus</taxon>
    </lineage>
</organism>
<evidence type="ECO:0000313" key="3">
    <source>
        <dbReference type="EMBL" id="QSE92731.1"/>
    </source>
</evidence>
<dbReference type="InterPro" id="IPR036291">
    <property type="entry name" value="NAD(P)-bd_dom_sf"/>
</dbReference>
<keyword evidence="2" id="KW-0560">Oxidoreductase</keyword>
<dbReference type="EMBL" id="CP070619">
    <property type="protein sequence ID" value="QSE92731.1"/>
    <property type="molecule type" value="Genomic_DNA"/>
</dbReference>
<dbReference type="PANTHER" id="PTHR24321">
    <property type="entry name" value="DEHYDROGENASES, SHORT CHAIN"/>
    <property type="match status" value="1"/>
</dbReference>
<keyword evidence="4" id="KW-1185">Reference proteome</keyword>